<protein>
    <submittedName>
        <fullName evidence="9">ABC transporter permease</fullName>
    </submittedName>
</protein>
<dbReference type="InterPro" id="IPR035906">
    <property type="entry name" value="MetI-like_sf"/>
</dbReference>
<dbReference type="KEGG" id="haby:HLVA_00090"/>
<proteinExistence type="inferred from homology"/>
<feature type="transmembrane region" description="Helical" evidence="7">
    <location>
        <begin position="65"/>
        <end position="85"/>
    </location>
</feature>
<feature type="transmembrane region" description="Helical" evidence="7">
    <location>
        <begin position="389"/>
        <end position="409"/>
    </location>
</feature>
<evidence type="ECO:0000256" key="2">
    <source>
        <dbReference type="ARBA" id="ARBA00022448"/>
    </source>
</evidence>
<dbReference type="Pfam" id="PF00528">
    <property type="entry name" value="BPD_transp_1"/>
    <property type="match status" value="1"/>
</dbReference>
<reference evidence="9 10" key="1">
    <citation type="submission" date="2022-11" db="EMBL/GenBank/DDBJ databases">
        <title>Haliovirga abyssi gen. nov., sp. nov., a mesophilic fermentative bacterium isolated from the Iheya North hydrothermal field and the proposal of Haliovirgaceae fam. nov.</title>
        <authorList>
            <person name="Miyazaki U."/>
            <person name="Tame A."/>
            <person name="Miyazaki J."/>
            <person name="Takai K."/>
            <person name="Sawayama S."/>
            <person name="Kitajima M."/>
            <person name="Okamoto A."/>
            <person name="Nakagawa S."/>
        </authorList>
    </citation>
    <scope>NUCLEOTIDE SEQUENCE [LARGE SCALE GENOMIC DNA]</scope>
    <source>
        <strain evidence="9 10">IC12</strain>
    </source>
</reference>
<keyword evidence="10" id="KW-1185">Reference proteome</keyword>
<evidence type="ECO:0000313" key="10">
    <source>
        <dbReference type="Proteomes" id="UP001321582"/>
    </source>
</evidence>
<evidence type="ECO:0000256" key="1">
    <source>
        <dbReference type="ARBA" id="ARBA00004651"/>
    </source>
</evidence>
<feature type="transmembrane region" description="Helical" evidence="7">
    <location>
        <begin position="106"/>
        <end position="133"/>
    </location>
</feature>
<evidence type="ECO:0000256" key="5">
    <source>
        <dbReference type="ARBA" id="ARBA00022989"/>
    </source>
</evidence>
<feature type="domain" description="ABC transmembrane type-1" evidence="8">
    <location>
        <begin position="168"/>
        <end position="410"/>
    </location>
</feature>
<evidence type="ECO:0000313" key="9">
    <source>
        <dbReference type="EMBL" id="BDU49440.1"/>
    </source>
</evidence>
<accession>A0AAU9DZL6</accession>
<dbReference type="Gene3D" id="1.10.3720.10">
    <property type="entry name" value="MetI-like"/>
    <property type="match status" value="1"/>
</dbReference>
<name>A0AAU9DZL6_9FUSO</name>
<keyword evidence="5 7" id="KW-1133">Transmembrane helix</keyword>
<dbReference type="RefSeq" id="WP_307904399.1">
    <property type="nucleotide sequence ID" value="NZ_AP027059.1"/>
</dbReference>
<dbReference type="AlphaFoldDB" id="A0AAU9DZL6"/>
<evidence type="ECO:0000256" key="6">
    <source>
        <dbReference type="ARBA" id="ARBA00023136"/>
    </source>
</evidence>
<sequence>MSSKFTELIESINIFNKIERSSGYMWLTGAILSFIVFIYGLVLLIKGVMYGNGAGTYKIAGLKLTAPAMGFILIFIGLIVLFITITQTIHNSKEEFKRKYNNLGTAYVYTSPAIIGMVVLVFFPLVFGVWVAFTNYRIDIPLAKANFPTLSRFLDVFTSKNSDFRDIFFTNIWWTVINIVLAVSLGVMLALILNREDMKLKKVYRTLLVLPWAVPNYVTALMWKAMFQKEFGAVNQILSPIYAMLHMDNLQWLSKSFISLKFLDHIPYLGSLLIDAIGLKGYLVSLPFIAVVIVNVWLGFPFMMIVALGGLQSISKTFYEAAEIDGATKFQMFKFITVPLLKPTMIPAIILSIIWTFNQFNVIYLITTNDKMSLLVVSAYREAFEKGRYSYAAAYSVIIFIILAAYSIFTMKVSKATEEVY</sequence>
<dbReference type="EMBL" id="AP027059">
    <property type="protein sequence ID" value="BDU49440.1"/>
    <property type="molecule type" value="Genomic_DNA"/>
</dbReference>
<feature type="transmembrane region" description="Helical" evidence="7">
    <location>
        <begin position="288"/>
        <end position="311"/>
    </location>
</feature>
<feature type="transmembrane region" description="Helical" evidence="7">
    <location>
        <begin position="24"/>
        <end position="45"/>
    </location>
</feature>
<evidence type="ECO:0000256" key="3">
    <source>
        <dbReference type="ARBA" id="ARBA00022475"/>
    </source>
</evidence>
<dbReference type="GO" id="GO:0005886">
    <property type="term" value="C:plasma membrane"/>
    <property type="evidence" value="ECO:0007669"/>
    <property type="project" value="UniProtKB-SubCell"/>
</dbReference>
<dbReference type="PANTHER" id="PTHR30193:SF41">
    <property type="entry name" value="DIACETYLCHITOBIOSE UPTAKE SYSTEM PERMEASE PROTEIN NGCF"/>
    <property type="match status" value="1"/>
</dbReference>
<keyword evidence="3" id="KW-1003">Cell membrane</keyword>
<dbReference type="Proteomes" id="UP001321582">
    <property type="component" value="Chromosome"/>
</dbReference>
<dbReference type="InterPro" id="IPR051393">
    <property type="entry name" value="ABC_transporter_permease"/>
</dbReference>
<keyword evidence="6 7" id="KW-0472">Membrane</keyword>
<feature type="transmembrane region" description="Helical" evidence="7">
    <location>
        <begin position="332"/>
        <end position="355"/>
    </location>
</feature>
<evidence type="ECO:0000259" key="8">
    <source>
        <dbReference type="PROSITE" id="PS50928"/>
    </source>
</evidence>
<feature type="transmembrane region" description="Helical" evidence="7">
    <location>
        <begin position="172"/>
        <end position="192"/>
    </location>
</feature>
<gene>
    <name evidence="9" type="ORF">HLVA_00090</name>
</gene>
<dbReference type="GO" id="GO:0055085">
    <property type="term" value="P:transmembrane transport"/>
    <property type="evidence" value="ECO:0007669"/>
    <property type="project" value="InterPro"/>
</dbReference>
<dbReference type="CDD" id="cd06261">
    <property type="entry name" value="TM_PBP2"/>
    <property type="match status" value="1"/>
</dbReference>
<dbReference type="SUPFAM" id="SSF161098">
    <property type="entry name" value="MetI-like"/>
    <property type="match status" value="1"/>
</dbReference>
<dbReference type="PANTHER" id="PTHR30193">
    <property type="entry name" value="ABC TRANSPORTER PERMEASE PROTEIN"/>
    <property type="match status" value="1"/>
</dbReference>
<keyword evidence="4 7" id="KW-0812">Transmembrane</keyword>
<dbReference type="InterPro" id="IPR000515">
    <property type="entry name" value="MetI-like"/>
</dbReference>
<dbReference type="PROSITE" id="PS50928">
    <property type="entry name" value="ABC_TM1"/>
    <property type="match status" value="1"/>
</dbReference>
<evidence type="ECO:0000256" key="4">
    <source>
        <dbReference type="ARBA" id="ARBA00022692"/>
    </source>
</evidence>
<comment type="subcellular location">
    <subcellularLocation>
        <location evidence="1 7">Cell membrane</location>
        <topology evidence="1 7">Multi-pass membrane protein</topology>
    </subcellularLocation>
</comment>
<evidence type="ECO:0000256" key="7">
    <source>
        <dbReference type="RuleBase" id="RU363032"/>
    </source>
</evidence>
<organism evidence="9 10">
    <name type="scientific">Haliovirga abyssi</name>
    <dbReference type="NCBI Taxonomy" id="2996794"/>
    <lineage>
        <taxon>Bacteria</taxon>
        <taxon>Fusobacteriati</taxon>
        <taxon>Fusobacteriota</taxon>
        <taxon>Fusobacteriia</taxon>
        <taxon>Fusobacteriales</taxon>
        <taxon>Haliovirgaceae</taxon>
        <taxon>Haliovirga</taxon>
    </lineage>
</organism>
<comment type="similarity">
    <text evidence="7">Belongs to the binding-protein-dependent transport system permease family.</text>
</comment>
<keyword evidence="2 7" id="KW-0813">Transport</keyword>